<keyword evidence="2" id="KW-1185">Reference proteome</keyword>
<evidence type="ECO:0000313" key="1">
    <source>
        <dbReference type="EMBL" id="KAF3608915.1"/>
    </source>
</evidence>
<dbReference type="Proteomes" id="UP000266723">
    <property type="component" value="Unassembled WGS sequence"/>
</dbReference>
<protein>
    <submittedName>
        <fullName evidence="1">Uncharacterized protein</fullName>
    </submittedName>
</protein>
<gene>
    <name evidence="1" type="ORF">DY000_02044462</name>
</gene>
<accession>A0ABQ7F119</accession>
<comment type="caution">
    <text evidence="1">The sequence shown here is derived from an EMBL/GenBank/DDBJ whole genome shotgun (WGS) entry which is preliminary data.</text>
</comment>
<dbReference type="EMBL" id="QGKV02000297">
    <property type="protein sequence ID" value="KAF3608915.1"/>
    <property type="molecule type" value="Genomic_DNA"/>
</dbReference>
<reference evidence="1 2" key="1">
    <citation type="journal article" date="2020" name="BMC Genomics">
        <title>Intraspecific diversification of the crop wild relative Brassica cretica Lam. using demographic model selection.</title>
        <authorList>
            <person name="Kioukis A."/>
            <person name="Michalopoulou V.A."/>
            <person name="Briers L."/>
            <person name="Pirintsos S."/>
            <person name="Studholme D.J."/>
            <person name="Pavlidis P."/>
            <person name="Sarris P.F."/>
        </authorList>
    </citation>
    <scope>NUCLEOTIDE SEQUENCE [LARGE SCALE GENOMIC DNA]</scope>
    <source>
        <strain evidence="2">cv. PFS-1207/04</strain>
    </source>
</reference>
<organism evidence="1 2">
    <name type="scientific">Brassica cretica</name>
    <name type="common">Mustard</name>
    <dbReference type="NCBI Taxonomy" id="69181"/>
    <lineage>
        <taxon>Eukaryota</taxon>
        <taxon>Viridiplantae</taxon>
        <taxon>Streptophyta</taxon>
        <taxon>Embryophyta</taxon>
        <taxon>Tracheophyta</taxon>
        <taxon>Spermatophyta</taxon>
        <taxon>Magnoliopsida</taxon>
        <taxon>eudicotyledons</taxon>
        <taxon>Gunneridae</taxon>
        <taxon>Pentapetalae</taxon>
        <taxon>rosids</taxon>
        <taxon>malvids</taxon>
        <taxon>Brassicales</taxon>
        <taxon>Brassicaceae</taxon>
        <taxon>Brassiceae</taxon>
        <taxon>Brassica</taxon>
    </lineage>
</organism>
<sequence>MTKIQSKIARYKGVGRVDGELGKATSQLDQLERSSKPQVKCGFTWSQRSLAPAPVQSSVRGTKSSSSRHRAMFLLRNRRPQPSFAFFVGLSHHTIHLLRRKSASLVHAMKPLCISRLETMVGRLCPLRCSNHQSRTPQLSSAAQSLGSTRQVVTLILLEQFSRLFSH</sequence>
<name>A0ABQ7F119_BRACR</name>
<evidence type="ECO:0000313" key="2">
    <source>
        <dbReference type="Proteomes" id="UP000266723"/>
    </source>
</evidence>
<proteinExistence type="predicted"/>